<keyword evidence="2" id="KW-1185">Reference proteome</keyword>
<evidence type="ECO:0000313" key="2">
    <source>
        <dbReference type="Proteomes" id="UP001060170"/>
    </source>
</evidence>
<name>A0ACC0ES50_9BASI</name>
<protein>
    <submittedName>
        <fullName evidence="1">Uncharacterized protein</fullName>
    </submittedName>
</protein>
<reference evidence="2" key="2">
    <citation type="journal article" date="2018" name="Mol. Plant Microbe Interact.">
        <title>Genome sequence resources for the wheat stripe rust pathogen (Puccinia striiformis f. sp. tritici) and the barley stripe rust pathogen (Puccinia striiformis f. sp. hordei).</title>
        <authorList>
            <person name="Xia C."/>
            <person name="Wang M."/>
            <person name="Yin C."/>
            <person name="Cornejo O.E."/>
            <person name="Hulbert S.H."/>
            <person name="Chen X."/>
        </authorList>
    </citation>
    <scope>NUCLEOTIDE SEQUENCE [LARGE SCALE GENOMIC DNA]</scope>
    <source>
        <strain evidence="2">93-210</strain>
    </source>
</reference>
<sequence>MSSSSGTATTRFAQVGDAAFTQTNKGFTSQISARAILAHQKFREQTHVCTCLSHKCNSFFFQNNTSEVQSVSRTETIDLVSLSNNLDSNLAELISFNGNEAAQSCLDSEESASDESNHSNLCQNSQSPQAGQTNIQFNPSAQDNLESLHNEPEDTIDLPDQGILGSLQVGPDSDGRDEIHDCSSFFSQRLSHTHPTILYSPLVAALCHILNHVSANVSSHILKSQIQDHPVGWCTSPTITSSMSQNYEMCLSPRIADTEEPQIIFHENEILCHCAWIKYNTGELSTEINFETLALVVLDRS</sequence>
<gene>
    <name evidence="1" type="ORF">MJO28_003073</name>
</gene>
<organism evidence="1 2">
    <name type="scientific">Puccinia striiformis f. sp. tritici</name>
    <dbReference type="NCBI Taxonomy" id="168172"/>
    <lineage>
        <taxon>Eukaryota</taxon>
        <taxon>Fungi</taxon>
        <taxon>Dikarya</taxon>
        <taxon>Basidiomycota</taxon>
        <taxon>Pucciniomycotina</taxon>
        <taxon>Pucciniomycetes</taxon>
        <taxon>Pucciniales</taxon>
        <taxon>Pucciniaceae</taxon>
        <taxon>Puccinia</taxon>
    </lineage>
</organism>
<reference evidence="2" key="1">
    <citation type="journal article" date="2018" name="BMC Genomics">
        <title>Genomic insights into host adaptation between the wheat stripe rust pathogen (Puccinia striiformis f. sp. tritici) and the barley stripe rust pathogen (Puccinia striiformis f. sp. hordei).</title>
        <authorList>
            <person name="Xia C."/>
            <person name="Wang M."/>
            <person name="Yin C."/>
            <person name="Cornejo O.E."/>
            <person name="Hulbert S.H."/>
            <person name="Chen X."/>
        </authorList>
    </citation>
    <scope>NUCLEOTIDE SEQUENCE [LARGE SCALE GENOMIC DNA]</scope>
    <source>
        <strain evidence="2">93-210</strain>
    </source>
</reference>
<accession>A0ACC0ES50</accession>
<evidence type="ECO:0000313" key="1">
    <source>
        <dbReference type="EMBL" id="KAI7959282.1"/>
    </source>
</evidence>
<reference evidence="1 2" key="3">
    <citation type="journal article" date="2022" name="Microbiol. Spectr.">
        <title>Folding features and dynamics of 3D genome architecture in plant fungal pathogens.</title>
        <authorList>
            <person name="Xia C."/>
        </authorList>
    </citation>
    <scope>NUCLEOTIDE SEQUENCE [LARGE SCALE GENOMIC DNA]</scope>
    <source>
        <strain evidence="1 2">93-210</strain>
    </source>
</reference>
<comment type="caution">
    <text evidence="1">The sequence shown here is derived from an EMBL/GenBank/DDBJ whole genome shotgun (WGS) entry which is preliminary data.</text>
</comment>
<proteinExistence type="predicted"/>
<dbReference type="Proteomes" id="UP001060170">
    <property type="component" value="Chromosome 3"/>
</dbReference>
<dbReference type="EMBL" id="CM045867">
    <property type="protein sequence ID" value="KAI7959282.1"/>
    <property type="molecule type" value="Genomic_DNA"/>
</dbReference>